<keyword evidence="1" id="KW-0560">Oxidoreductase</keyword>
<name>A0A840EVY1_9FLAO</name>
<comment type="caution">
    <text evidence="1">The sequence shown here is derived from an EMBL/GenBank/DDBJ whole genome shotgun (WGS) entry which is preliminary data.</text>
</comment>
<reference evidence="1 2" key="1">
    <citation type="submission" date="2020-08" db="EMBL/GenBank/DDBJ databases">
        <title>Genomic Encyclopedia of Type Strains, Phase IV (KMG-IV): sequencing the most valuable type-strain genomes for metagenomic binning, comparative biology and taxonomic classification.</title>
        <authorList>
            <person name="Goeker M."/>
        </authorList>
    </citation>
    <scope>NUCLEOTIDE SEQUENCE [LARGE SCALE GENOMIC DNA]</scope>
    <source>
        <strain evidence="1 2">DSM 29568</strain>
    </source>
</reference>
<sequence length="96" mass="10974">MKYLTLGIHYPKEGFSQNILEVAEKVSSIASTCEGNIEAGAWLDEENDRIIMLSLWENSDLAFEASKKLRPIIAETPFSEWERKPSDNMTNLKRLI</sequence>
<evidence type="ECO:0000313" key="2">
    <source>
        <dbReference type="Proteomes" id="UP000553034"/>
    </source>
</evidence>
<protein>
    <submittedName>
        <fullName evidence="1">Heme-degrading monooxygenase HmoA</fullName>
    </submittedName>
</protein>
<dbReference type="EMBL" id="JACIFO010000004">
    <property type="protein sequence ID" value="MBB4119007.1"/>
    <property type="molecule type" value="Genomic_DNA"/>
</dbReference>
<dbReference type="RefSeq" id="WP_183477359.1">
    <property type="nucleotide sequence ID" value="NZ_JACIFO010000004.1"/>
</dbReference>
<evidence type="ECO:0000313" key="1">
    <source>
        <dbReference type="EMBL" id="MBB4119007.1"/>
    </source>
</evidence>
<accession>A0A840EVY1</accession>
<dbReference type="GO" id="GO:0004497">
    <property type="term" value="F:monooxygenase activity"/>
    <property type="evidence" value="ECO:0007669"/>
    <property type="project" value="UniProtKB-KW"/>
</dbReference>
<dbReference type="AlphaFoldDB" id="A0A840EVY1"/>
<dbReference type="Proteomes" id="UP000553034">
    <property type="component" value="Unassembled WGS sequence"/>
</dbReference>
<proteinExistence type="predicted"/>
<organism evidence="1 2">
    <name type="scientific">Mesonia hippocampi</name>
    <dbReference type="NCBI Taxonomy" id="1628250"/>
    <lineage>
        <taxon>Bacteria</taxon>
        <taxon>Pseudomonadati</taxon>
        <taxon>Bacteroidota</taxon>
        <taxon>Flavobacteriia</taxon>
        <taxon>Flavobacteriales</taxon>
        <taxon>Flavobacteriaceae</taxon>
        <taxon>Mesonia</taxon>
    </lineage>
</organism>
<keyword evidence="2" id="KW-1185">Reference proteome</keyword>
<keyword evidence="1" id="KW-0503">Monooxygenase</keyword>
<gene>
    <name evidence="1" type="ORF">GGR32_001298</name>
</gene>